<dbReference type="EMBL" id="JAWDIU010000008">
    <property type="protein sequence ID" value="MDU0328521.1"/>
    <property type="molecule type" value="Genomic_DNA"/>
</dbReference>
<dbReference type="Proteomes" id="UP001256673">
    <property type="component" value="Unassembled WGS sequence"/>
</dbReference>
<sequence>MRTMRSFQTAEVADPVMAKFAMVAPVLEAILYSLKQARVHRLGGYDAITLVDLAREFREGSGDAGICFEWTVHEAIAVRHPSIWPLASEVLEAHCGISGGADSILFGPEKDGRIPILESVTDALTPDSRLYLGQRGQPPKLQRHIPDIIEAFRAKGRGEKLPRSFAGIWKADLFLGNPASDRWVGTTVKTRSNGLEGASGLRLGIYPQENVRDEPRFDDRLHLIRLPLPYDGGFSELYYKSFYLVRAFLRADALQPSRIDLPDAEDRFITEELRVRAEYPVLAVLGAIRNMSQQDLLHTDDVISVQSEISLSSDGLVESDRDSFDDAVSLAPAPHIE</sequence>
<accession>A0ABU3S065</accession>
<organism evidence="1 2">
    <name type="scientific">Microbacterium algihabitans</name>
    <dbReference type="NCBI Taxonomy" id="3075992"/>
    <lineage>
        <taxon>Bacteria</taxon>
        <taxon>Bacillati</taxon>
        <taxon>Actinomycetota</taxon>
        <taxon>Actinomycetes</taxon>
        <taxon>Micrococcales</taxon>
        <taxon>Microbacteriaceae</taxon>
        <taxon>Microbacterium</taxon>
    </lineage>
</organism>
<name>A0ABU3S065_9MICO</name>
<evidence type="ECO:0000313" key="1">
    <source>
        <dbReference type="EMBL" id="MDU0328521.1"/>
    </source>
</evidence>
<proteinExistence type="predicted"/>
<comment type="caution">
    <text evidence="1">The sequence shown here is derived from an EMBL/GenBank/DDBJ whole genome shotgun (WGS) entry which is preliminary data.</text>
</comment>
<protein>
    <submittedName>
        <fullName evidence="1">Uncharacterized protein</fullName>
    </submittedName>
</protein>
<dbReference type="RefSeq" id="WP_316002114.1">
    <property type="nucleotide sequence ID" value="NZ_JAWDIU010000008.1"/>
</dbReference>
<evidence type="ECO:0000313" key="2">
    <source>
        <dbReference type="Proteomes" id="UP001256673"/>
    </source>
</evidence>
<reference evidence="1 2" key="1">
    <citation type="submission" date="2023-09" db="EMBL/GenBank/DDBJ databases">
        <title>Microbacterium fusihabitans sp. nov., Microbacterium phycihabitans sp. nov., and Microbacterium cervinum sp. nov., isolated from dried seaweeds of beach.</title>
        <authorList>
            <person name="Lee S.D."/>
        </authorList>
    </citation>
    <scope>NUCLEOTIDE SEQUENCE [LARGE SCALE GENOMIC DNA]</scope>
    <source>
        <strain evidence="1 2">KSW2-21</strain>
    </source>
</reference>
<keyword evidence="2" id="KW-1185">Reference proteome</keyword>
<gene>
    <name evidence="1" type="ORF">RWH43_17310</name>
</gene>